<dbReference type="GO" id="GO:0006406">
    <property type="term" value="P:mRNA export from nucleus"/>
    <property type="evidence" value="ECO:0007669"/>
    <property type="project" value="InterPro"/>
</dbReference>
<proteinExistence type="predicted"/>
<dbReference type="InterPro" id="IPR015174">
    <property type="entry name" value="MIF4G-like_typ-2"/>
</dbReference>
<protein>
    <submittedName>
        <fullName evidence="4">Cap binding protein</fullName>
    </submittedName>
</protein>
<dbReference type="Gene3D" id="1.25.40.180">
    <property type="match status" value="3"/>
</dbReference>
<feature type="domain" description="MIF4G-like type 1" evidence="2">
    <location>
        <begin position="354"/>
        <end position="544"/>
    </location>
</feature>
<name>A0A6A5Z666_9PLEO</name>
<dbReference type="PANTHER" id="PTHR12412">
    <property type="entry name" value="CAP BINDING PROTEIN"/>
    <property type="match status" value="1"/>
</dbReference>
<dbReference type="GO" id="GO:0003729">
    <property type="term" value="F:mRNA binding"/>
    <property type="evidence" value="ECO:0007669"/>
    <property type="project" value="TreeGrafter"/>
</dbReference>
<sequence>MADLDIKPEDRGDDRRDRGRNRGSNNNRKRRFEDADNHYDDSRAPPAQRRRHDRDRDEPHHRRPFREPALPKIRRELLNIASSTKLPQDEATDIARLLGDNYDDEELRNEFFAIFLQLIIEQPFKIPFVAAVAFYGNDIKSDIAADAIKRVADRAQTALNAGQWKEFKLLLRSLACLQPLFEEDGVFALLRQLFDTVVDLQSANESDVVGIELVKIILLTIPYALVSGGPSFHEQAKGILESTAIVAGNMVPIEGLIASYSDHAEEKPFPYHSVIGLLQTQLSNEAENGWEFACIPRFHRTIPKAAAEDSLPTAPVLHVFPTLSVPSPVNPGPTAVFPEAFFSLFAGHDIATVPAITDISCSLLRDAIVDTIDQLDFNREAVAKFLIDLDCYWSVGVFAKRGTHWDKLHEGYGDTIVWKSEDMIIDAIFSQLFKLPSPQHKLVYYHSLITQLCTTAPAAIAPSLGRAIRFVYRNIPVMDLELANRFLDWFTHHLSNFEFRWRWAEWIEDLSSSDLHPKKAFIIAALDKEIRLSFAARIRKTVPDEYHHLIPQELDVDKSPDFKYDDPQTPFAAEGQLLFTQFRKKASPEELDETIKKIHEQAAEHGIEEVLVPSTDAFVTAICRLGAKSLSHVLGCIERGKDRLQSVARTSEPASRQIVASVVAYWKNHPGVAVSIIDKLLNYQILAPSTIIQWALGDHLGGGKALTESWIYELVSNTVTKVSSRNRDIIAVRLQKALQQQQVDMVDGHLAEGRNSARELFKSIDDAVRGVADGAADGLMEGEGSGAISAEEGQLIRAWGRRWQTAFLRRAQVEESVIGEEAIEARLRLLAAEADPETLPEADHENGTTAEVPNGDTEMVQVE</sequence>
<dbReference type="Proteomes" id="UP000799770">
    <property type="component" value="Unassembled WGS sequence"/>
</dbReference>
<accession>A0A6A5Z666</accession>
<dbReference type="AlphaFoldDB" id="A0A6A5Z666"/>
<dbReference type="InterPro" id="IPR027159">
    <property type="entry name" value="CBP80"/>
</dbReference>
<dbReference type="GO" id="GO:0000184">
    <property type="term" value="P:nuclear-transcribed mRNA catabolic process, nonsense-mediated decay"/>
    <property type="evidence" value="ECO:0007669"/>
    <property type="project" value="TreeGrafter"/>
</dbReference>
<dbReference type="GO" id="GO:0005634">
    <property type="term" value="C:nucleus"/>
    <property type="evidence" value="ECO:0007669"/>
    <property type="project" value="TreeGrafter"/>
</dbReference>
<feature type="domain" description="MIF4G-like type 2" evidence="3">
    <location>
        <begin position="562"/>
        <end position="815"/>
    </location>
</feature>
<evidence type="ECO:0000313" key="5">
    <source>
        <dbReference type="Proteomes" id="UP000799770"/>
    </source>
</evidence>
<dbReference type="SUPFAM" id="SSF48371">
    <property type="entry name" value="ARM repeat"/>
    <property type="match status" value="3"/>
</dbReference>
<keyword evidence="5" id="KW-1185">Reference proteome</keyword>
<dbReference type="Pfam" id="PF09088">
    <property type="entry name" value="MIF4G_like"/>
    <property type="match status" value="1"/>
</dbReference>
<feature type="region of interest" description="Disordered" evidence="1">
    <location>
        <begin position="1"/>
        <end position="68"/>
    </location>
</feature>
<reference evidence="4" key="1">
    <citation type="journal article" date="2020" name="Stud. Mycol.">
        <title>101 Dothideomycetes genomes: a test case for predicting lifestyles and emergence of pathogens.</title>
        <authorList>
            <person name="Haridas S."/>
            <person name="Albert R."/>
            <person name="Binder M."/>
            <person name="Bloem J."/>
            <person name="Labutti K."/>
            <person name="Salamov A."/>
            <person name="Andreopoulos B."/>
            <person name="Baker S."/>
            <person name="Barry K."/>
            <person name="Bills G."/>
            <person name="Bluhm B."/>
            <person name="Cannon C."/>
            <person name="Castanera R."/>
            <person name="Culley D."/>
            <person name="Daum C."/>
            <person name="Ezra D."/>
            <person name="Gonzalez J."/>
            <person name="Henrissat B."/>
            <person name="Kuo A."/>
            <person name="Liang C."/>
            <person name="Lipzen A."/>
            <person name="Lutzoni F."/>
            <person name="Magnuson J."/>
            <person name="Mondo S."/>
            <person name="Nolan M."/>
            <person name="Ohm R."/>
            <person name="Pangilinan J."/>
            <person name="Park H.-J."/>
            <person name="Ramirez L."/>
            <person name="Alfaro M."/>
            <person name="Sun H."/>
            <person name="Tritt A."/>
            <person name="Yoshinaga Y."/>
            <person name="Zwiers L.-H."/>
            <person name="Turgeon B."/>
            <person name="Goodwin S."/>
            <person name="Spatafora J."/>
            <person name="Crous P."/>
            <person name="Grigoriev I."/>
        </authorList>
    </citation>
    <scope>NUCLEOTIDE SEQUENCE</scope>
    <source>
        <strain evidence="4">CBS 627.86</strain>
    </source>
</reference>
<dbReference type="InterPro" id="IPR016024">
    <property type="entry name" value="ARM-type_fold"/>
</dbReference>
<gene>
    <name evidence="4" type="ORF">BDV96DRAFT_493672</name>
</gene>
<evidence type="ECO:0000259" key="2">
    <source>
        <dbReference type="Pfam" id="PF09088"/>
    </source>
</evidence>
<evidence type="ECO:0000256" key="1">
    <source>
        <dbReference type="SAM" id="MobiDB-lite"/>
    </source>
</evidence>
<dbReference type="FunFam" id="1.25.40.180:FF:000035">
    <property type="entry name" value="snRNA cap binding complex subunit (Gcr3)"/>
    <property type="match status" value="1"/>
</dbReference>
<dbReference type="PANTHER" id="PTHR12412:SF2">
    <property type="entry name" value="NUCLEAR CAP-BINDING PROTEIN SUBUNIT 1"/>
    <property type="match status" value="1"/>
</dbReference>
<dbReference type="OrthoDB" id="10252707at2759"/>
<dbReference type="GO" id="GO:0000339">
    <property type="term" value="F:RNA cap binding"/>
    <property type="evidence" value="ECO:0007669"/>
    <property type="project" value="InterPro"/>
</dbReference>
<feature type="compositionally biased region" description="Basic and acidic residues" evidence="1">
    <location>
        <begin position="31"/>
        <end position="43"/>
    </location>
</feature>
<dbReference type="FunFam" id="1.25.40.180:FF:000045">
    <property type="entry name" value="snRNA cap binding complex subunit (Gcr3), putative"/>
    <property type="match status" value="1"/>
</dbReference>
<dbReference type="GO" id="GO:0005846">
    <property type="term" value="C:nuclear cap binding complex"/>
    <property type="evidence" value="ECO:0007669"/>
    <property type="project" value="InterPro"/>
</dbReference>
<feature type="region of interest" description="Disordered" evidence="1">
    <location>
        <begin position="837"/>
        <end position="863"/>
    </location>
</feature>
<dbReference type="InterPro" id="IPR015172">
    <property type="entry name" value="MIF4G-like_typ-1"/>
</dbReference>
<feature type="compositionally biased region" description="Basic and acidic residues" evidence="1">
    <location>
        <begin position="1"/>
        <end position="17"/>
    </location>
</feature>
<organism evidence="4 5">
    <name type="scientific">Lophiotrema nucula</name>
    <dbReference type="NCBI Taxonomy" id="690887"/>
    <lineage>
        <taxon>Eukaryota</taxon>
        <taxon>Fungi</taxon>
        <taxon>Dikarya</taxon>
        <taxon>Ascomycota</taxon>
        <taxon>Pezizomycotina</taxon>
        <taxon>Dothideomycetes</taxon>
        <taxon>Pleosporomycetidae</taxon>
        <taxon>Pleosporales</taxon>
        <taxon>Lophiotremataceae</taxon>
        <taxon>Lophiotrema</taxon>
    </lineage>
</organism>
<dbReference type="EMBL" id="ML977324">
    <property type="protein sequence ID" value="KAF2114969.1"/>
    <property type="molecule type" value="Genomic_DNA"/>
</dbReference>
<evidence type="ECO:0000259" key="3">
    <source>
        <dbReference type="Pfam" id="PF09090"/>
    </source>
</evidence>
<evidence type="ECO:0000313" key="4">
    <source>
        <dbReference type="EMBL" id="KAF2114969.1"/>
    </source>
</evidence>
<dbReference type="Pfam" id="PF09090">
    <property type="entry name" value="MIF4G_like_2"/>
    <property type="match status" value="1"/>
</dbReference>